<feature type="coiled-coil region" evidence="1">
    <location>
        <begin position="152"/>
        <end position="182"/>
    </location>
</feature>
<accession>A0A7X6D6R0</accession>
<keyword evidence="1" id="KW-0175">Coiled coil</keyword>
<evidence type="ECO:0000313" key="3">
    <source>
        <dbReference type="Proteomes" id="UP000521358"/>
    </source>
</evidence>
<dbReference type="Proteomes" id="UP000521358">
    <property type="component" value="Unassembled WGS sequence"/>
</dbReference>
<name>A0A7X6D6R0_9ENTE</name>
<dbReference type="AlphaFoldDB" id="A0A7X6D6R0"/>
<evidence type="ECO:0000256" key="1">
    <source>
        <dbReference type="SAM" id="Coils"/>
    </source>
</evidence>
<reference evidence="2 3" key="1">
    <citation type="submission" date="2020-03" db="EMBL/GenBank/DDBJ databases">
        <title>Bacterial samples isolated from urine from healthy bovine heifers (Gyr breed).</title>
        <authorList>
            <person name="Giannattasio-Ferraz S."/>
            <person name="Maskeri L."/>
            <person name="Penido A."/>
            <person name="Barbosa-Stancioli E.F."/>
            <person name="Putonti C."/>
        </authorList>
    </citation>
    <scope>NUCLEOTIDE SEQUENCE [LARGE SCALE GENOMIC DNA]</scope>
    <source>
        <strain evidence="2 3">UFMG-H7</strain>
    </source>
</reference>
<dbReference type="RefSeq" id="WP_167806149.1">
    <property type="nucleotide sequence ID" value="NZ_JAAVMB010000001.1"/>
</dbReference>
<organism evidence="2 3">
    <name type="scientific">Vagococcus fluvialis</name>
    <dbReference type="NCBI Taxonomy" id="2738"/>
    <lineage>
        <taxon>Bacteria</taxon>
        <taxon>Bacillati</taxon>
        <taxon>Bacillota</taxon>
        <taxon>Bacilli</taxon>
        <taxon>Lactobacillales</taxon>
        <taxon>Enterococcaceae</taxon>
        <taxon>Vagococcus</taxon>
    </lineage>
</organism>
<proteinExistence type="predicted"/>
<gene>
    <name evidence="2" type="ORF">HED35_01940</name>
</gene>
<dbReference type="EMBL" id="JAAVMB010000001">
    <property type="protein sequence ID" value="NKC66840.1"/>
    <property type="molecule type" value="Genomic_DNA"/>
</dbReference>
<evidence type="ECO:0000313" key="2">
    <source>
        <dbReference type="EMBL" id="NKC66840.1"/>
    </source>
</evidence>
<feature type="coiled-coil region" evidence="1">
    <location>
        <begin position="217"/>
        <end position="345"/>
    </location>
</feature>
<comment type="caution">
    <text evidence="2">The sequence shown here is derived from an EMBL/GenBank/DDBJ whole genome shotgun (WGS) entry which is preliminary data.</text>
</comment>
<feature type="coiled-coil region" evidence="1">
    <location>
        <begin position="381"/>
        <end position="477"/>
    </location>
</feature>
<sequence>MEDNKFQIKSRIFKRERVRENRNNLVIVSKRKEEANKNQIELSFKNPSLEPSHLFIVGRVLVKEWERLLSLYPVTRSFIQIREEGQIRFYISFQVDNDLSSREIKSTISLVTGILEECLEKVLIKADKELPIQEADVVSNKSAEEITGNKMISDNNELISKLHQEIEEQENLLKKLAVQQERLLEPIFEDVVEEKVTTEVVPEKTDRSTDNQKEEMIAVLSMQVTSLNKEIERLRAEAKESQKINLELDKANIKLNEIVQQNKVDKTRLEKISEIEKKLRELKQENSEYRIQLNESQHMIEQYKNSNSHLNESLKRLETTHDEFIKNAQTEMTKLETELKEAEKKILIEVNGRQKLEIQLNDTQVKLGQEIRSGEKREDKIKQLNLDLSRQLKQREKATNEMSDLEELVDQLKADLKLSKVSNDILKDELNAYEEQKAKWQQIDVWQTKYEDLETKFNELQNESLSYRQEIHLLNSQLTSIEEQLEAPVTKEAKKQISYTLEKEVVKEPAKVNSLLNAPLSVVEEDDYDYFSYEEDPYVEEVITEELMNIRKKDQMKDEEEIKELLEYYYEEDFKDIKVDKDEYRKHILSFKFLSFRWSQVFIINEADKNAAFLEWCSDYIDKIESFEEELSLDVKKSFFAKNYVTMDESTYYILKGYSKLSTYLDTYYLKVSYYIDKYFLNEGNR</sequence>
<protein>
    <submittedName>
        <fullName evidence="2">Uncharacterized protein</fullName>
    </submittedName>
</protein>